<gene>
    <name evidence="2" type="ORF">EYH45_00110</name>
</gene>
<dbReference type="EMBL" id="DQVM01000002">
    <property type="protein sequence ID" value="HIQ28948.1"/>
    <property type="molecule type" value="Genomic_DNA"/>
</dbReference>
<evidence type="ECO:0000256" key="1">
    <source>
        <dbReference type="RuleBase" id="RU003814"/>
    </source>
</evidence>
<dbReference type="InterPro" id="IPR042529">
    <property type="entry name" value="IF_2B-like_C"/>
</dbReference>
<evidence type="ECO:0000313" key="2">
    <source>
        <dbReference type="EMBL" id="HIQ28948.1"/>
    </source>
</evidence>
<reference evidence="2" key="1">
    <citation type="journal article" date="2020" name="ISME J.">
        <title>Gammaproteobacteria mediating utilization of methyl-, sulfur- and petroleum organic compounds in deep ocean hydrothermal plumes.</title>
        <authorList>
            <person name="Zhou Z."/>
            <person name="Liu Y."/>
            <person name="Pan J."/>
            <person name="Cron B.R."/>
            <person name="Toner B.M."/>
            <person name="Anantharaman K."/>
            <person name="Breier J.A."/>
            <person name="Dick G.J."/>
            <person name="Li M."/>
        </authorList>
    </citation>
    <scope>NUCLEOTIDE SEQUENCE</scope>
    <source>
        <strain evidence="2">SZUA-1515</strain>
    </source>
</reference>
<proteinExistence type="inferred from homology"/>
<evidence type="ECO:0008006" key="4">
    <source>
        <dbReference type="Google" id="ProtNLM"/>
    </source>
</evidence>
<protein>
    <recommendedName>
        <fullName evidence="4">Translation initiation factor eIF-2B</fullName>
    </recommendedName>
</protein>
<accession>A0A832ZUV0</accession>
<dbReference type="SUPFAM" id="SSF100950">
    <property type="entry name" value="NagB/RpiA/CoA transferase-like"/>
    <property type="match status" value="1"/>
</dbReference>
<dbReference type="GO" id="GO:0046523">
    <property type="term" value="F:S-methyl-5-thioribose-1-phosphate isomerase activity"/>
    <property type="evidence" value="ECO:0007669"/>
    <property type="project" value="TreeGrafter"/>
</dbReference>
<dbReference type="PANTHER" id="PTHR43475">
    <property type="entry name" value="METHYLTHIORIBOSE-1-PHOSPHATE ISOMERASE"/>
    <property type="match status" value="1"/>
</dbReference>
<dbReference type="InterPro" id="IPR037171">
    <property type="entry name" value="NagB/RpiA_transferase-like"/>
</dbReference>
<dbReference type="Gene3D" id="3.40.50.10470">
    <property type="entry name" value="Translation initiation factor eif-2b, domain 2"/>
    <property type="match status" value="1"/>
</dbReference>
<evidence type="ECO:0000313" key="3">
    <source>
        <dbReference type="Proteomes" id="UP000608579"/>
    </source>
</evidence>
<name>A0A832ZUV0_CALS0</name>
<dbReference type="AlphaFoldDB" id="A0A832ZUV0"/>
<dbReference type="Pfam" id="PF01008">
    <property type="entry name" value="IF-2B"/>
    <property type="match status" value="1"/>
</dbReference>
<comment type="caution">
    <text evidence="2">The sequence shown here is derived from an EMBL/GenBank/DDBJ whole genome shotgun (WGS) entry which is preliminary data.</text>
</comment>
<dbReference type="GO" id="GO:0019509">
    <property type="term" value="P:L-methionine salvage from methylthioadenosine"/>
    <property type="evidence" value="ECO:0007669"/>
    <property type="project" value="TreeGrafter"/>
</dbReference>
<sequence length="227" mass="25257">MPLIARFSNEVFERFQKLNRLGGYAVDDLKSSLVDICSSVQGDYDRIVDNLVRNCLMEVGGLFTVLTISFSGTVLKFLERAEGVRRVVVLESRPMREGVEMAKLLCREKSVTLYVDAAMSYAVEEAEAVVIGADALYRGVGFVGKIGSLPLCIISSEVGKPTYILVDSWKIAEKPTHKEMKMEEGDVTEVINGEYLGNIRVRNPYFELVPSKYVSCYVTDFGAVKDI</sequence>
<dbReference type="Proteomes" id="UP000608579">
    <property type="component" value="Unassembled WGS sequence"/>
</dbReference>
<dbReference type="InterPro" id="IPR000649">
    <property type="entry name" value="IF-2B-related"/>
</dbReference>
<dbReference type="PANTHER" id="PTHR43475:SF3">
    <property type="entry name" value="TRANSLATION INITIATION FACTOR EIF-2B SUBUNIT FAMILY PROTEIN (AFU_ORTHOLOGUE AFUA_2G14290)"/>
    <property type="match status" value="1"/>
</dbReference>
<comment type="similarity">
    <text evidence="1">Belongs to the eIF-2B alpha/beta/delta subunits family.</text>
</comment>
<organism evidence="2 3">
    <name type="scientific">Caldiarchaeum subterraneum</name>
    <dbReference type="NCBI Taxonomy" id="311458"/>
    <lineage>
        <taxon>Archaea</taxon>
        <taxon>Nitrososphaerota</taxon>
        <taxon>Candidatus Caldarchaeales</taxon>
        <taxon>Candidatus Caldarchaeaceae</taxon>
        <taxon>Candidatus Caldarchaeum</taxon>
    </lineage>
</organism>